<keyword evidence="2" id="KW-1185">Reference proteome</keyword>
<dbReference type="AlphaFoldDB" id="A0A8S0Z4X9"/>
<organism evidence="1 2">
    <name type="scientific">Arctia plantaginis</name>
    <name type="common">Wood tiger moth</name>
    <name type="synonym">Phalaena plantaginis</name>
    <dbReference type="NCBI Taxonomy" id="874455"/>
    <lineage>
        <taxon>Eukaryota</taxon>
        <taxon>Metazoa</taxon>
        <taxon>Ecdysozoa</taxon>
        <taxon>Arthropoda</taxon>
        <taxon>Hexapoda</taxon>
        <taxon>Insecta</taxon>
        <taxon>Pterygota</taxon>
        <taxon>Neoptera</taxon>
        <taxon>Endopterygota</taxon>
        <taxon>Lepidoptera</taxon>
        <taxon>Glossata</taxon>
        <taxon>Ditrysia</taxon>
        <taxon>Noctuoidea</taxon>
        <taxon>Erebidae</taxon>
        <taxon>Arctiinae</taxon>
        <taxon>Arctia</taxon>
    </lineage>
</organism>
<evidence type="ECO:0000313" key="2">
    <source>
        <dbReference type="Proteomes" id="UP000494106"/>
    </source>
</evidence>
<protein>
    <submittedName>
        <fullName evidence="1">Uncharacterized protein</fullName>
    </submittedName>
</protein>
<reference evidence="1 2" key="1">
    <citation type="submission" date="2020-04" db="EMBL/GenBank/DDBJ databases">
        <authorList>
            <person name="Wallbank WR R."/>
            <person name="Pardo Diaz C."/>
            <person name="Kozak K."/>
            <person name="Martin S."/>
            <person name="Jiggins C."/>
            <person name="Moest M."/>
            <person name="Warren A I."/>
            <person name="Byers J.R.P. K."/>
            <person name="Montejo-Kovacevich G."/>
            <person name="Yen C E."/>
        </authorList>
    </citation>
    <scope>NUCLEOTIDE SEQUENCE [LARGE SCALE GENOMIC DNA]</scope>
</reference>
<accession>A0A8S0Z4X9</accession>
<sequence>MSQVLFSLVDTHYTSLRRVWSATRGTCPRSSVAAQVSRAFSGRGQAHARVCACAQVCVTDTARDWPRAERRHRDEARGNFHVSAHLSHSYGARAHPRTYILAWTWSPLNCRYSGR</sequence>
<evidence type="ECO:0000313" key="1">
    <source>
        <dbReference type="EMBL" id="CAB3227572.1"/>
    </source>
</evidence>
<comment type="caution">
    <text evidence="1">The sequence shown here is derived from an EMBL/GenBank/DDBJ whole genome shotgun (WGS) entry which is preliminary data.</text>
</comment>
<gene>
    <name evidence="1" type="ORF">APLA_LOCUS3311</name>
</gene>
<proteinExistence type="predicted"/>
<dbReference type="Proteomes" id="UP000494106">
    <property type="component" value="Unassembled WGS sequence"/>
</dbReference>
<dbReference type="EMBL" id="CADEBC010000288">
    <property type="protein sequence ID" value="CAB3227572.1"/>
    <property type="molecule type" value="Genomic_DNA"/>
</dbReference>
<name>A0A8S0Z4X9_ARCPL</name>